<dbReference type="Pfam" id="PF00457">
    <property type="entry name" value="Glyco_hydro_11"/>
    <property type="match status" value="1"/>
</dbReference>
<evidence type="ECO:0000256" key="6">
    <source>
        <dbReference type="ARBA" id="ARBA00023277"/>
    </source>
</evidence>
<evidence type="ECO:0000256" key="8">
    <source>
        <dbReference type="ARBA" id="ARBA00023326"/>
    </source>
</evidence>
<evidence type="ECO:0000256" key="10">
    <source>
        <dbReference type="SAM" id="MobiDB-lite"/>
    </source>
</evidence>
<comment type="caution">
    <text evidence="9">Lacks conserved residue(s) required for the propagation of feature annotation.</text>
</comment>
<evidence type="ECO:0000256" key="3">
    <source>
        <dbReference type="ARBA" id="ARBA00012590"/>
    </source>
</evidence>
<evidence type="ECO:0000256" key="4">
    <source>
        <dbReference type="ARBA" id="ARBA00022651"/>
    </source>
</evidence>
<name>A0ABP5WGP7_9ACTN</name>
<dbReference type="SUPFAM" id="SSF49899">
    <property type="entry name" value="Concanavalin A-like lectins/glucanases"/>
    <property type="match status" value="1"/>
</dbReference>
<keyword evidence="13" id="KW-1185">Reference proteome</keyword>
<evidence type="ECO:0000256" key="2">
    <source>
        <dbReference type="ARBA" id="ARBA00004851"/>
    </source>
</evidence>
<feature type="domain" description="GH11" evidence="11">
    <location>
        <begin position="1"/>
        <end position="103"/>
    </location>
</feature>
<feature type="compositionally biased region" description="Gly residues" evidence="10">
    <location>
        <begin position="13"/>
        <end position="25"/>
    </location>
</feature>
<sequence length="103" mass="10448">MDGCGSYRPAFSGHGGVVAGDGGTRGIHRTARAPLPSGGVGDQLVQQFRSTSRGGRSDGGTRTTGNRFDAWSRAGTTPGSFTGFMTVPAEGCRSSGRADVRAG</sequence>
<keyword evidence="6" id="KW-0119">Carbohydrate metabolism</keyword>
<dbReference type="PROSITE" id="PS51761">
    <property type="entry name" value="GH11_3"/>
    <property type="match status" value="1"/>
</dbReference>
<feature type="region of interest" description="Disordered" evidence="10">
    <location>
        <begin position="1"/>
        <end position="103"/>
    </location>
</feature>
<evidence type="ECO:0000313" key="12">
    <source>
        <dbReference type="EMBL" id="GAA2426823.1"/>
    </source>
</evidence>
<dbReference type="RefSeq" id="WP_344600402.1">
    <property type="nucleotide sequence ID" value="NZ_BAAATK010000005.1"/>
</dbReference>
<evidence type="ECO:0000313" key="13">
    <source>
        <dbReference type="Proteomes" id="UP001500460"/>
    </source>
</evidence>
<evidence type="ECO:0000256" key="1">
    <source>
        <dbReference type="ARBA" id="ARBA00000681"/>
    </source>
</evidence>
<comment type="catalytic activity">
    <reaction evidence="1">
        <text>Endohydrolysis of (1-&gt;4)-beta-D-xylosidic linkages in xylans.</text>
        <dbReference type="EC" id="3.2.1.8"/>
    </reaction>
</comment>
<dbReference type="InterPro" id="IPR013320">
    <property type="entry name" value="ConA-like_dom_sf"/>
</dbReference>
<evidence type="ECO:0000256" key="7">
    <source>
        <dbReference type="ARBA" id="ARBA00023295"/>
    </source>
</evidence>
<dbReference type="InterPro" id="IPR013319">
    <property type="entry name" value="GH11/12"/>
</dbReference>
<keyword evidence="7" id="KW-0326">Glycosidase</keyword>
<dbReference type="PANTHER" id="PTHR46828:SF2">
    <property type="entry name" value="ENDO-1,4-BETA-XYLANASE A-RELATED"/>
    <property type="match status" value="1"/>
</dbReference>
<dbReference type="EC" id="3.2.1.8" evidence="3"/>
<comment type="similarity">
    <text evidence="9">Belongs to the glycosyl hydrolase 11 (cellulase G) family.</text>
</comment>
<gene>
    <name evidence="12" type="ORF">GCM10010421_12560</name>
</gene>
<evidence type="ECO:0000256" key="9">
    <source>
        <dbReference type="PROSITE-ProRule" id="PRU01097"/>
    </source>
</evidence>
<keyword evidence="5" id="KW-0378">Hydrolase</keyword>
<accession>A0ABP5WGP7</accession>
<comment type="caution">
    <text evidence="12">The sequence shown here is derived from an EMBL/GenBank/DDBJ whole genome shotgun (WGS) entry which is preliminary data.</text>
</comment>
<protein>
    <recommendedName>
        <fullName evidence="3">endo-1,4-beta-xylanase</fullName>
        <ecNumber evidence="3">3.2.1.8</ecNumber>
    </recommendedName>
</protein>
<evidence type="ECO:0000259" key="11">
    <source>
        <dbReference type="PROSITE" id="PS51761"/>
    </source>
</evidence>
<dbReference type="PANTHER" id="PTHR46828">
    <property type="entry name" value="ENDO-1,4-BETA-XYLANASE A-RELATED"/>
    <property type="match status" value="1"/>
</dbReference>
<proteinExistence type="inferred from homology"/>
<dbReference type="Proteomes" id="UP001500460">
    <property type="component" value="Unassembled WGS sequence"/>
</dbReference>
<dbReference type="EMBL" id="BAAATK010000005">
    <property type="protein sequence ID" value="GAA2426823.1"/>
    <property type="molecule type" value="Genomic_DNA"/>
</dbReference>
<dbReference type="InterPro" id="IPR033123">
    <property type="entry name" value="GH11_dom"/>
</dbReference>
<evidence type="ECO:0000256" key="5">
    <source>
        <dbReference type="ARBA" id="ARBA00022801"/>
    </source>
</evidence>
<reference evidence="13" key="1">
    <citation type="journal article" date="2019" name="Int. J. Syst. Evol. Microbiol.">
        <title>The Global Catalogue of Microorganisms (GCM) 10K type strain sequencing project: providing services to taxonomists for standard genome sequencing and annotation.</title>
        <authorList>
            <consortium name="The Broad Institute Genomics Platform"/>
            <consortium name="The Broad Institute Genome Sequencing Center for Infectious Disease"/>
            <person name="Wu L."/>
            <person name="Ma J."/>
        </authorList>
    </citation>
    <scope>NUCLEOTIDE SEQUENCE [LARGE SCALE GENOMIC DNA]</scope>
    <source>
        <strain evidence="13">JCM 6922</strain>
    </source>
</reference>
<feature type="compositionally biased region" description="Low complexity" evidence="10">
    <location>
        <begin position="49"/>
        <end position="65"/>
    </location>
</feature>
<keyword evidence="4" id="KW-0858">Xylan degradation</keyword>
<dbReference type="InterPro" id="IPR001137">
    <property type="entry name" value="Glyco_hydro_11"/>
</dbReference>
<comment type="pathway">
    <text evidence="2">Glycan degradation; xylan degradation.</text>
</comment>
<organism evidence="12 13">
    <name type="scientific">Streptomyces glaucus</name>
    <dbReference type="NCBI Taxonomy" id="284029"/>
    <lineage>
        <taxon>Bacteria</taxon>
        <taxon>Bacillati</taxon>
        <taxon>Actinomycetota</taxon>
        <taxon>Actinomycetes</taxon>
        <taxon>Kitasatosporales</taxon>
        <taxon>Streptomycetaceae</taxon>
        <taxon>Streptomyces</taxon>
    </lineage>
</organism>
<keyword evidence="8" id="KW-0624">Polysaccharide degradation</keyword>
<dbReference type="Gene3D" id="2.60.120.180">
    <property type="match status" value="1"/>
</dbReference>